<evidence type="ECO:0000313" key="2">
    <source>
        <dbReference type="Proteomes" id="UP000016927"/>
    </source>
</evidence>
<dbReference type="OrthoDB" id="10663939at2759"/>
<evidence type="ECO:0000313" key="1">
    <source>
        <dbReference type="EMBL" id="EOB12770.1"/>
    </source>
</evidence>
<gene>
    <name evidence="1" type="ORF">NBO_367g0001</name>
</gene>
<protein>
    <submittedName>
        <fullName evidence="1">Uncharacterized protein</fullName>
    </submittedName>
</protein>
<dbReference type="AlphaFoldDB" id="R0MF57"/>
<dbReference type="HOGENOM" id="CLU_2250844_0_0_1"/>
<keyword evidence="2" id="KW-1185">Reference proteome</keyword>
<organism evidence="1 2">
    <name type="scientific">Nosema bombycis (strain CQ1 / CVCC 102059)</name>
    <name type="common">Microsporidian parasite</name>
    <name type="synonym">Pebrine of silkworm</name>
    <dbReference type="NCBI Taxonomy" id="578461"/>
    <lineage>
        <taxon>Eukaryota</taxon>
        <taxon>Fungi</taxon>
        <taxon>Fungi incertae sedis</taxon>
        <taxon>Microsporidia</taxon>
        <taxon>Nosematidae</taxon>
        <taxon>Nosema</taxon>
    </lineage>
</organism>
<proteinExistence type="predicted"/>
<sequence>MIEFYIKYDEAYLQDQLPEGYLKTLFKFIEILDNDKMSGKVVYFNDTVSELFKQFKIINDLMGYKKNNVQDEKSKEDFTTSFIKYSKIFARKHFSGELPVNMSN</sequence>
<name>R0MF57_NOSB1</name>
<dbReference type="Proteomes" id="UP000016927">
    <property type="component" value="Unassembled WGS sequence"/>
</dbReference>
<dbReference type="VEuPathDB" id="MicrosporidiaDB:NBO_367g0001"/>
<accession>R0MF57</accession>
<dbReference type="EMBL" id="KB909275">
    <property type="protein sequence ID" value="EOB12770.1"/>
    <property type="molecule type" value="Genomic_DNA"/>
</dbReference>
<reference evidence="1 2" key="1">
    <citation type="journal article" date="2013" name="BMC Genomics">
        <title>Comparative genomics of parasitic silkworm microsporidia reveal an association between genome expansion and host adaptation.</title>
        <authorList>
            <person name="Pan G."/>
            <person name="Xu J."/>
            <person name="Li T."/>
            <person name="Xia Q."/>
            <person name="Liu S.L."/>
            <person name="Zhang G."/>
            <person name="Li S."/>
            <person name="Li C."/>
            <person name="Liu H."/>
            <person name="Yang L."/>
            <person name="Liu T."/>
            <person name="Zhang X."/>
            <person name="Wu Z."/>
            <person name="Fan W."/>
            <person name="Dang X."/>
            <person name="Xiang H."/>
            <person name="Tao M."/>
            <person name="Li Y."/>
            <person name="Hu J."/>
            <person name="Li Z."/>
            <person name="Lin L."/>
            <person name="Luo J."/>
            <person name="Geng L."/>
            <person name="Wang L."/>
            <person name="Long M."/>
            <person name="Wan Y."/>
            <person name="He N."/>
            <person name="Zhang Z."/>
            <person name="Lu C."/>
            <person name="Keeling P.J."/>
            <person name="Wang J."/>
            <person name="Xiang Z."/>
            <person name="Zhou Z."/>
        </authorList>
    </citation>
    <scope>NUCLEOTIDE SEQUENCE [LARGE SCALE GENOMIC DNA]</scope>
    <source>
        <strain evidence="2">CQ1 / CVCC 102059</strain>
    </source>
</reference>